<feature type="domain" description="VOC" evidence="1">
    <location>
        <begin position="4"/>
        <end position="129"/>
    </location>
</feature>
<evidence type="ECO:0000313" key="3">
    <source>
        <dbReference type="Proteomes" id="UP000199415"/>
    </source>
</evidence>
<dbReference type="PANTHER" id="PTHR36113">
    <property type="entry name" value="LYASE, PUTATIVE-RELATED-RELATED"/>
    <property type="match status" value="1"/>
</dbReference>
<protein>
    <submittedName>
        <fullName evidence="2">Catechol 2,3-dioxygenase</fullName>
    </submittedName>
</protein>
<dbReference type="RefSeq" id="WP_090018181.1">
    <property type="nucleotide sequence ID" value="NZ_FNCE01000001.1"/>
</dbReference>
<dbReference type="CDD" id="cd06587">
    <property type="entry name" value="VOC"/>
    <property type="match status" value="1"/>
</dbReference>
<sequence length="146" mass="15713">MTPRITHIALHVADLEACAAFYREVCGLREVHARDSQDLPGRVVWLAAPGQERSFVIVLLPGGPGHHGGERDFSHIGFAVETRDAVDAMAEEGRRRGCLALAPKQDEYPAGYFCVLLDPDGTAVEFSHGQPLGPGAEAADRQVLGE</sequence>
<dbReference type="PROSITE" id="PS51819">
    <property type="entry name" value="VOC"/>
    <property type="match status" value="1"/>
</dbReference>
<gene>
    <name evidence="2" type="ORF">SAMN05216241_101118</name>
</gene>
<accession>A0A1G7L607</accession>
<reference evidence="2 3" key="1">
    <citation type="submission" date="2016-10" db="EMBL/GenBank/DDBJ databases">
        <authorList>
            <person name="de Groot N.N."/>
        </authorList>
    </citation>
    <scope>NUCLEOTIDE SEQUENCE [LARGE SCALE GENOMIC DNA]</scope>
    <source>
        <strain evidence="2 3">DSM 25584</strain>
    </source>
</reference>
<dbReference type="InterPro" id="IPR051332">
    <property type="entry name" value="Fosfomycin_Res_Enzymes"/>
</dbReference>
<name>A0A1G7L607_9PROT</name>
<keyword evidence="3" id="KW-1185">Reference proteome</keyword>
<dbReference type="Gene3D" id="3.10.180.10">
    <property type="entry name" value="2,3-Dihydroxybiphenyl 1,2-Dioxygenase, domain 1"/>
    <property type="match status" value="1"/>
</dbReference>
<keyword evidence="2" id="KW-0223">Dioxygenase</keyword>
<dbReference type="EMBL" id="FNCE01000001">
    <property type="protein sequence ID" value="SDF44510.1"/>
    <property type="molecule type" value="Genomic_DNA"/>
</dbReference>
<organism evidence="2 3">
    <name type="scientific">Limimonas halophila</name>
    <dbReference type="NCBI Taxonomy" id="1082479"/>
    <lineage>
        <taxon>Bacteria</taxon>
        <taxon>Pseudomonadati</taxon>
        <taxon>Pseudomonadota</taxon>
        <taxon>Alphaproteobacteria</taxon>
        <taxon>Rhodospirillales</taxon>
        <taxon>Rhodovibrionaceae</taxon>
        <taxon>Limimonas</taxon>
    </lineage>
</organism>
<proteinExistence type="predicted"/>
<dbReference type="OrthoDB" id="9803142at2"/>
<keyword evidence="2" id="KW-0560">Oxidoreductase</keyword>
<dbReference type="Pfam" id="PF00903">
    <property type="entry name" value="Glyoxalase"/>
    <property type="match status" value="1"/>
</dbReference>
<dbReference type="AlphaFoldDB" id="A0A1G7L607"/>
<dbReference type="InterPro" id="IPR004360">
    <property type="entry name" value="Glyas_Fos-R_dOase_dom"/>
</dbReference>
<dbReference type="SUPFAM" id="SSF54593">
    <property type="entry name" value="Glyoxalase/Bleomycin resistance protein/Dihydroxybiphenyl dioxygenase"/>
    <property type="match status" value="1"/>
</dbReference>
<dbReference type="Proteomes" id="UP000199415">
    <property type="component" value="Unassembled WGS sequence"/>
</dbReference>
<dbReference type="GO" id="GO:0051213">
    <property type="term" value="F:dioxygenase activity"/>
    <property type="evidence" value="ECO:0007669"/>
    <property type="project" value="UniProtKB-KW"/>
</dbReference>
<dbReference type="InterPro" id="IPR037523">
    <property type="entry name" value="VOC_core"/>
</dbReference>
<dbReference type="InterPro" id="IPR029068">
    <property type="entry name" value="Glyas_Bleomycin-R_OHBP_Dase"/>
</dbReference>
<evidence type="ECO:0000259" key="1">
    <source>
        <dbReference type="PROSITE" id="PS51819"/>
    </source>
</evidence>
<dbReference type="STRING" id="1082479.SAMN05216241_101118"/>
<dbReference type="PANTHER" id="PTHR36113:SF3">
    <property type="entry name" value="SLL5075 PROTEIN"/>
    <property type="match status" value="1"/>
</dbReference>
<evidence type="ECO:0000313" key="2">
    <source>
        <dbReference type="EMBL" id="SDF44510.1"/>
    </source>
</evidence>